<organism evidence="7 8">
    <name type="scientific">Tritrichomonas foetus</name>
    <dbReference type="NCBI Taxonomy" id="1144522"/>
    <lineage>
        <taxon>Eukaryota</taxon>
        <taxon>Metamonada</taxon>
        <taxon>Parabasalia</taxon>
        <taxon>Tritrichomonadida</taxon>
        <taxon>Tritrichomonadidae</taxon>
        <taxon>Tritrichomonas</taxon>
    </lineage>
</organism>
<evidence type="ECO:0000313" key="8">
    <source>
        <dbReference type="Proteomes" id="UP000179807"/>
    </source>
</evidence>
<keyword evidence="1" id="KW-0723">Serine/threonine-protein kinase</keyword>
<dbReference type="InterPro" id="IPR050167">
    <property type="entry name" value="Ser_Thr_protein_kinase"/>
</dbReference>
<dbReference type="InterPro" id="IPR008271">
    <property type="entry name" value="Ser/Thr_kinase_AS"/>
</dbReference>
<dbReference type="GO" id="GO:0007165">
    <property type="term" value="P:signal transduction"/>
    <property type="evidence" value="ECO:0007669"/>
    <property type="project" value="TreeGrafter"/>
</dbReference>
<protein>
    <recommendedName>
        <fullName evidence="6">Protein kinase domain-containing protein</fullName>
    </recommendedName>
</protein>
<keyword evidence="1" id="KW-0808">Transferase</keyword>
<dbReference type="Gene3D" id="1.10.510.10">
    <property type="entry name" value="Transferase(Phosphotransferase) domain 1"/>
    <property type="match status" value="1"/>
</dbReference>
<feature type="binding site" evidence="4">
    <location>
        <position position="60"/>
    </location>
    <ligand>
        <name>ATP</name>
        <dbReference type="ChEBI" id="CHEBI:30616"/>
    </ligand>
</feature>
<evidence type="ECO:0000256" key="4">
    <source>
        <dbReference type="PROSITE-ProRule" id="PRU10141"/>
    </source>
</evidence>
<feature type="compositionally biased region" description="Basic residues" evidence="5">
    <location>
        <begin position="361"/>
        <end position="375"/>
    </location>
</feature>
<dbReference type="VEuPathDB" id="TrichDB:TRFO_02960"/>
<keyword evidence="8" id="KW-1185">Reference proteome</keyword>
<gene>
    <name evidence="7" type="ORF">TRFO_02960</name>
</gene>
<evidence type="ECO:0000259" key="6">
    <source>
        <dbReference type="PROSITE" id="PS50011"/>
    </source>
</evidence>
<dbReference type="PROSITE" id="PS00107">
    <property type="entry name" value="PROTEIN_KINASE_ATP"/>
    <property type="match status" value="1"/>
</dbReference>
<sequence length="930" mass="106064">MIRKNSVADAILLMARLVEKCRDFIRDISDFQFDRTIGKGGFGEVWLAHDLRTGKLCAVKELQAECLNVVSVASFIREVQCMIELRNQRFILPFVGFTVEAPYSIITEYVPNGSLLNYTYFRIQKAKLSGTHLTIGAMCIAHGMTKLNEKNIVHRDLKCANILIDNNYLPMICDFGTSRLINPTKRMSPRVGTITHMAPEVIQESNYDFSCDVYSYGMILFEMSQGHHPFGGTKEQITEKVLGGQFPKFWVKNTPSCLVNLMKRCWERDITKRPTFLEIYNEFKTGATFFRETETETVTKFAEQIEKLGERNLPLPPVNPSIDVKAIIQRMTRQYKKLKAEENKNLTAEDKDPRNQIRIMSKPRGKRSPRNRQRSNRPPNNKDNQSNNTPKEGTGKDEVVSPSAKDILKNTDHPQFIPTLNAYSEQLDISHFKAFYFIVAKHFQADITNLNMAAIIDSFLAMAKRDNKFFEEFEAVHLYATLPQNPEKIVIESIFNLIWLLFSERPELVGHSLFRILGMLIMTEPEKSLALCSLYATKFENVEDPFSIFDFLSKYARAFVDNDYGTTYIDIFNYLMTNFVETRQIRIENYVVILSAMCKSHNKNVALTATKAFVNLLDLVKSQPNVMTTSYSFDRSISIENIANIDTPKDTSSSNNIHNNNANSSAERSMNSIENLSIFDIIKIPFTTIIKNMLDKKLARPSISLLRRIDHFPASRTLLKVLIKNLPASSGVILKFISENENNAMIAAERTSWMQGMTTISIRIFMSIFIWPEARKIMLKNKSIVAQYLSTLPTSKSKEVLYATGSLVKRIPLDQEFIDLLTETGFFKNYATCVISSNDLQLIQTCNSLIDSVARIGFTPDYVKYIPLLMKLLSARNDATKGAISVLSTLSNHKQLIPIFKKPEIIGYFQALQKTKFKNQADAFLKNVTE</sequence>
<dbReference type="GO" id="GO:0005737">
    <property type="term" value="C:cytoplasm"/>
    <property type="evidence" value="ECO:0007669"/>
    <property type="project" value="TreeGrafter"/>
</dbReference>
<dbReference type="InterPro" id="IPR011009">
    <property type="entry name" value="Kinase-like_dom_sf"/>
</dbReference>
<dbReference type="Proteomes" id="UP000179807">
    <property type="component" value="Unassembled WGS sequence"/>
</dbReference>
<dbReference type="RefSeq" id="XP_068367848.1">
    <property type="nucleotide sequence ID" value="XM_068491010.1"/>
</dbReference>
<feature type="compositionally biased region" description="Basic and acidic residues" evidence="5">
    <location>
        <begin position="342"/>
        <end position="355"/>
    </location>
</feature>
<dbReference type="SUPFAM" id="SSF56112">
    <property type="entry name" value="Protein kinase-like (PK-like)"/>
    <property type="match status" value="1"/>
</dbReference>
<dbReference type="PRINTS" id="PR00109">
    <property type="entry name" value="TYRKINASE"/>
</dbReference>
<proteinExistence type="predicted"/>
<keyword evidence="1" id="KW-0418">Kinase</keyword>
<dbReference type="SMART" id="SM00220">
    <property type="entry name" value="S_TKc"/>
    <property type="match status" value="1"/>
</dbReference>
<dbReference type="PROSITE" id="PS00108">
    <property type="entry name" value="PROTEIN_KINASE_ST"/>
    <property type="match status" value="1"/>
</dbReference>
<dbReference type="InterPro" id="IPR016024">
    <property type="entry name" value="ARM-type_fold"/>
</dbReference>
<dbReference type="PANTHER" id="PTHR23257">
    <property type="entry name" value="SERINE-THREONINE PROTEIN KINASE"/>
    <property type="match status" value="1"/>
</dbReference>
<feature type="domain" description="Protein kinase" evidence="6">
    <location>
        <begin position="31"/>
        <end position="290"/>
    </location>
</feature>
<accession>A0A1J4KV04</accession>
<evidence type="ECO:0000256" key="1">
    <source>
        <dbReference type="ARBA" id="ARBA00022527"/>
    </source>
</evidence>
<name>A0A1J4KV04_9EUKA</name>
<dbReference type="InterPro" id="IPR001245">
    <property type="entry name" value="Ser-Thr/Tyr_kinase_cat_dom"/>
</dbReference>
<keyword evidence="3 4" id="KW-0067">ATP-binding</keyword>
<comment type="caution">
    <text evidence="7">The sequence shown here is derived from an EMBL/GenBank/DDBJ whole genome shotgun (WGS) entry which is preliminary data.</text>
</comment>
<dbReference type="GO" id="GO:0005524">
    <property type="term" value="F:ATP binding"/>
    <property type="evidence" value="ECO:0007669"/>
    <property type="project" value="UniProtKB-UniRule"/>
</dbReference>
<dbReference type="Pfam" id="PF07714">
    <property type="entry name" value="PK_Tyr_Ser-Thr"/>
    <property type="match status" value="1"/>
</dbReference>
<dbReference type="OrthoDB" id="4062651at2759"/>
<dbReference type="PANTHER" id="PTHR23257:SF958">
    <property type="entry name" value="SERINE_THREONINE-PROTEIN KINASE WNK4"/>
    <property type="match status" value="1"/>
</dbReference>
<feature type="region of interest" description="Disordered" evidence="5">
    <location>
        <begin position="342"/>
        <end position="400"/>
    </location>
</feature>
<evidence type="ECO:0000256" key="2">
    <source>
        <dbReference type="ARBA" id="ARBA00022741"/>
    </source>
</evidence>
<dbReference type="EMBL" id="MLAK01000325">
    <property type="protein sequence ID" value="OHT14712.1"/>
    <property type="molecule type" value="Genomic_DNA"/>
</dbReference>
<dbReference type="InterPro" id="IPR017441">
    <property type="entry name" value="Protein_kinase_ATP_BS"/>
</dbReference>
<keyword evidence="2 4" id="KW-0547">Nucleotide-binding</keyword>
<evidence type="ECO:0000256" key="5">
    <source>
        <dbReference type="SAM" id="MobiDB-lite"/>
    </source>
</evidence>
<evidence type="ECO:0000256" key="3">
    <source>
        <dbReference type="ARBA" id="ARBA00022840"/>
    </source>
</evidence>
<reference evidence="7" key="1">
    <citation type="submission" date="2016-10" db="EMBL/GenBank/DDBJ databases">
        <authorList>
            <person name="Benchimol M."/>
            <person name="Almeida L.G."/>
            <person name="Vasconcelos A.T."/>
            <person name="Perreira-Neves A."/>
            <person name="Rosa I.A."/>
            <person name="Tasca T."/>
            <person name="Bogo M.R."/>
            <person name="de Souza W."/>
        </authorList>
    </citation>
    <scope>NUCLEOTIDE SEQUENCE [LARGE SCALE GENOMIC DNA]</scope>
    <source>
        <strain evidence="7">K</strain>
    </source>
</reference>
<dbReference type="PROSITE" id="PS50011">
    <property type="entry name" value="PROTEIN_KINASE_DOM"/>
    <property type="match status" value="1"/>
</dbReference>
<evidence type="ECO:0000313" key="7">
    <source>
        <dbReference type="EMBL" id="OHT14712.1"/>
    </source>
</evidence>
<dbReference type="AlphaFoldDB" id="A0A1J4KV04"/>
<dbReference type="GO" id="GO:0004674">
    <property type="term" value="F:protein serine/threonine kinase activity"/>
    <property type="evidence" value="ECO:0007669"/>
    <property type="project" value="UniProtKB-KW"/>
</dbReference>
<dbReference type="InterPro" id="IPR000719">
    <property type="entry name" value="Prot_kinase_dom"/>
</dbReference>
<dbReference type="SUPFAM" id="SSF48371">
    <property type="entry name" value="ARM repeat"/>
    <property type="match status" value="1"/>
</dbReference>
<feature type="compositionally biased region" description="Polar residues" evidence="5">
    <location>
        <begin position="382"/>
        <end position="391"/>
    </location>
</feature>
<dbReference type="GeneID" id="94825714"/>